<dbReference type="Gene3D" id="3.40.630.30">
    <property type="match status" value="1"/>
</dbReference>
<dbReference type="EMBL" id="CP159289">
    <property type="protein sequence ID" value="XCH25572.1"/>
    <property type="molecule type" value="Genomic_DNA"/>
</dbReference>
<dbReference type="RefSeq" id="WP_353720871.1">
    <property type="nucleotide sequence ID" value="NZ_CP159289.1"/>
</dbReference>
<evidence type="ECO:0008006" key="2">
    <source>
        <dbReference type="Google" id="ProtNLM"/>
    </source>
</evidence>
<name>A0AAU8FP65_9BACT</name>
<evidence type="ECO:0000313" key="1">
    <source>
        <dbReference type="EMBL" id="XCH25572.1"/>
    </source>
</evidence>
<proteinExistence type="predicted"/>
<accession>A0AAU8FP65</accession>
<dbReference type="AlphaFoldDB" id="A0AAU8FP65"/>
<dbReference type="SUPFAM" id="SSF55729">
    <property type="entry name" value="Acyl-CoA N-acyltransferases (Nat)"/>
    <property type="match status" value="1"/>
</dbReference>
<organism evidence="1">
    <name type="scientific">Dyadobacter sp. 676</name>
    <dbReference type="NCBI Taxonomy" id="3088362"/>
    <lineage>
        <taxon>Bacteria</taxon>
        <taxon>Pseudomonadati</taxon>
        <taxon>Bacteroidota</taxon>
        <taxon>Cytophagia</taxon>
        <taxon>Cytophagales</taxon>
        <taxon>Spirosomataceae</taxon>
        <taxon>Dyadobacter</taxon>
    </lineage>
</organism>
<reference evidence="1" key="1">
    <citation type="submission" date="2024-06" db="EMBL/GenBank/DDBJ databases">
        <title>Sequencing and assembly of the genome of Dyadobacter sp. strain 676, a symbiont of Cyamopsis tetragonoloba.</title>
        <authorList>
            <person name="Guro P."/>
            <person name="Sazanova A."/>
            <person name="Kuznetsova I."/>
            <person name="Belimov A."/>
            <person name="Safronova V."/>
        </authorList>
    </citation>
    <scope>NUCLEOTIDE SEQUENCE</scope>
    <source>
        <strain evidence="1">676</strain>
    </source>
</reference>
<protein>
    <recommendedName>
        <fullName evidence="2">GNAT family N-acetyltransferase</fullName>
    </recommendedName>
</protein>
<sequence length="326" mass="37560">MSSKPILLSREQISAQAWDDHISRSRQCVIYALSWYLDIVCEQWKALVWPSANDFSIVMPLPVRRKFGRPVLYQPLFCQYLGIFSRDEPATSEYEPFLRAVAQYFPYISNYAFNPDNLPAIHDADLSEYFGYEVFQTHWLDLRQPYAELYAGYSADRKLNLKRGLNANWEIIESDDFETLIKLFNENHAGRIGKIKSDAYRILEKLGKCCVSRGFGKIFYAREGLDTHAGVLLVHCHGRTIYLFNAANHAGRKGNARLAILDAWFRSFAGIGTVFDFESPQNEAVARYYGGFGTVAMPFCCIKRNALPFPFRQIQNLRKWLLVRTS</sequence>
<gene>
    <name evidence="1" type="ORF">ABV298_03850</name>
</gene>
<dbReference type="InterPro" id="IPR016181">
    <property type="entry name" value="Acyl_CoA_acyltransferase"/>
</dbReference>